<sequence>MTKGIDLAIAADTRSAMSAITRGVIDPLEDVSDLLEQIGDQRDTDKLERGMRDAQRRTEDAKSEIRDLRDELNKAGRAGKSAGDDIDDGMRKAEAGVKDLKDESNSTAREAAASFDGSAESIADAFQEVAANAFAGFGPAGAVAGLAVAAGIGLGIAAIDDMNERTKLSEENIASWAQKYVESGGRIISASEVVGGVIAIATDPEQFKTAAENAKNWGVDVSTAMRAMSGDATALNVVQGSVNDMQREWSSIVDEAGNASDGYAAKNLNLTSEQVKLRDQLFAGADAFRELTGEMSAGKDRADLVTESLVGLINDTKGATKEVDELGNELYTLPDNTQIMIDAKTGQATQNVTTFKGDLDGIPEAVTSTVKLRVDKSEWDNLKLNPKTVQVLTQGGAVGRTGTTRQLLQ</sequence>
<protein>
    <submittedName>
        <fullName evidence="2">Uncharacterized protein</fullName>
    </submittedName>
</protein>
<accession>A0A543EU75</accession>
<reference evidence="2 3" key="1">
    <citation type="submission" date="2019-06" db="EMBL/GenBank/DDBJ databases">
        <title>Sequencing the genomes of 1000 actinobacteria strains.</title>
        <authorList>
            <person name="Klenk H.-P."/>
        </authorList>
    </citation>
    <scope>NUCLEOTIDE SEQUENCE [LARGE SCALE GENOMIC DNA]</scope>
    <source>
        <strain evidence="2 3">DSM 105492</strain>
    </source>
</reference>
<dbReference type="EMBL" id="VFPE01000003">
    <property type="protein sequence ID" value="TQM25116.1"/>
    <property type="molecule type" value="Genomic_DNA"/>
</dbReference>
<feature type="region of interest" description="Disordered" evidence="1">
    <location>
        <begin position="42"/>
        <end position="90"/>
    </location>
</feature>
<keyword evidence="3" id="KW-1185">Reference proteome</keyword>
<evidence type="ECO:0000313" key="2">
    <source>
        <dbReference type="EMBL" id="TQM25116.1"/>
    </source>
</evidence>
<name>A0A543EU75_9MICO</name>
<dbReference type="RefSeq" id="WP_141894862.1">
    <property type="nucleotide sequence ID" value="NZ_BAABLH010000002.1"/>
</dbReference>
<feature type="compositionally biased region" description="Basic and acidic residues" evidence="1">
    <location>
        <begin position="42"/>
        <end position="74"/>
    </location>
</feature>
<comment type="caution">
    <text evidence="2">The sequence shown here is derived from an EMBL/GenBank/DDBJ whole genome shotgun (WGS) entry which is preliminary data.</text>
</comment>
<dbReference type="Proteomes" id="UP000320235">
    <property type="component" value="Unassembled WGS sequence"/>
</dbReference>
<gene>
    <name evidence="2" type="ORF">FB391_2575</name>
</gene>
<evidence type="ECO:0000313" key="3">
    <source>
        <dbReference type="Proteomes" id="UP000320235"/>
    </source>
</evidence>
<evidence type="ECO:0000256" key="1">
    <source>
        <dbReference type="SAM" id="MobiDB-lite"/>
    </source>
</evidence>
<dbReference type="AlphaFoldDB" id="A0A543EU75"/>
<dbReference type="OrthoDB" id="4979506at2"/>
<organism evidence="2 3">
    <name type="scientific">Microbacterium kyungheense</name>
    <dbReference type="NCBI Taxonomy" id="1263636"/>
    <lineage>
        <taxon>Bacteria</taxon>
        <taxon>Bacillati</taxon>
        <taxon>Actinomycetota</taxon>
        <taxon>Actinomycetes</taxon>
        <taxon>Micrococcales</taxon>
        <taxon>Microbacteriaceae</taxon>
        <taxon>Microbacterium</taxon>
    </lineage>
</organism>
<proteinExistence type="predicted"/>